<name>A0ABD3TC43_9LAMI</name>
<dbReference type="EMBL" id="JBJXBP010000004">
    <property type="protein sequence ID" value="KAL3834544.1"/>
    <property type="molecule type" value="Genomic_DNA"/>
</dbReference>
<dbReference type="PROSITE" id="PS50888">
    <property type="entry name" value="BHLH"/>
    <property type="match status" value="1"/>
</dbReference>
<comment type="subcellular location">
    <subcellularLocation>
        <location evidence="1">Nucleus</location>
    </subcellularLocation>
</comment>
<evidence type="ECO:0000313" key="9">
    <source>
        <dbReference type="Proteomes" id="UP001634393"/>
    </source>
</evidence>
<evidence type="ECO:0000256" key="6">
    <source>
        <dbReference type="ARBA" id="ARBA00023242"/>
    </source>
</evidence>
<evidence type="ECO:0000313" key="8">
    <source>
        <dbReference type="EMBL" id="KAL3834544.1"/>
    </source>
</evidence>
<comment type="caution">
    <text evidence="8">The sequence shown here is derived from an EMBL/GenBank/DDBJ whole genome shotgun (WGS) entry which is preliminary data.</text>
</comment>
<keyword evidence="5" id="KW-0804">Transcription</keyword>
<accession>A0ABD3TC43</accession>
<gene>
    <name evidence="8" type="ORF">ACJIZ3_009280</name>
</gene>
<evidence type="ECO:0000256" key="4">
    <source>
        <dbReference type="ARBA" id="ARBA00023125"/>
    </source>
</evidence>
<reference evidence="8 9" key="1">
    <citation type="submission" date="2024-12" db="EMBL/GenBank/DDBJ databases">
        <title>The unique morphological basis and parallel evolutionary history of personate flowers in Penstemon.</title>
        <authorList>
            <person name="Depatie T.H."/>
            <person name="Wessinger C.A."/>
        </authorList>
    </citation>
    <scope>NUCLEOTIDE SEQUENCE [LARGE SCALE GENOMIC DNA]</scope>
    <source>
        <strain evidence="8">WTNN_2</strain>
        <tissue evidence="8">Leaf</tissue>
    </source>
</reference>
<comment type="subunit">
    <text evidence="2">Homodimer.</text>
</comment>
<keyword evidence="6" id="KW-0539">Nucleus</keyword>
<protein>
    <recommendedName>
        <fullName evidence="7">BHLH domain-containing protein</fullName>
    </recommendedName>
</protein>
<dbReference type="Proteomes" id="UP001634393">
    <property type="component" value="Unassembled WGS sequence"/>
</dbReference>
<dbReference type="PANTHER" id="PTHR13935:SF106">
    <property type="entry name" value="ACHAETE-SCUTE COMPLEX PROTEIN T5-RELATED"/>
    <property type="match status" value="1"/>
</dbReference>
<dbReference type="AlphaFoldDB" id="A0ABD3TC43"/>
<dbReference type="GO" id="GO:0005634">
    <property type="term" value="C:nucleus"/>
    <property type="evidence" value="ECO:0007669"/>
    <property type="project" value="UniProtKB-SubCell"/>
</dbReference>
<sequence length="243" mass="27683">MFHLQHSDDLVFEDPLLIFQTDSILDPSLSFDPIAKISKKRQKISKSDIQENKNDEENNHECKNIKKVMHRDIERQRRQEMASLYTSLRTLLPIEYIKGKRSISDRMNGAVNYIKHMERNMKELRIQRDELKGLCNSVGSAGNGSSNNISVKNVQNSIKVSSCKDSTVEILISCGIKEEEGFHLSKVLVLLLQTGLDVFSCVSTKANERFLYRIQSEASGLGYIDLPMLQQRLANLINFGGNY</sequence>
<dbReference type="InterPro" id="IPR036638">
    <property type="entry name" value="HLH_DNA-bd_sf"/>
</dbReference>
<keyword evidence="4" id="KW-0238">DNA-binding</keyword>
<dbReference type="FunFam" id="4.10.280.10:FF:000085">
    <property type="entry name" value="Transcription factor bHLH126"/>
    <property type="match status" value="1"/>
</dbReference>
<evidence type="ECO:0000256" key="2">
    <source>
        <dbReference type="ARBA" id="ARBA00011738"/>
    </source>
</evidence>
<dbReference type="InterPro" id="IPR015660">
    <property type="entry name" value="MASH1/Ascl1a-like"/>
</dbReference>
<keyword evidence="9" id="KW-1185">Reference proteome</keyword>
<evidence type="ECO:0000256" key="3">
    <source>
        <dbReference type="ARBA" id="ARBA00023015"/>
    </source>
</evidence>
<evidence type="ECO:0000256" key="5">
    <source>
        <dbReference type="ARBA" id="ARBA00023163"/>
    </source>
</evidence>
<dbReference type="GO" id="GO:0003677">
    <property type="term" value="F:DNA binding"/>
    <property type="evidence" value="ECO:0007669"/>
    <property type="project" value="UniProtKB-KW"/>
</dbReference>
<dbReference type="CDD" id="cd18914">
    <property type="entry name" value="bHLH_AtORG2_like"/>
    <property type="match status" value="1"/>
</dbReference>
<dbReference type="Gene3D" id="4.10.280.10">
    <property type="entry name" value="Helix-loop-helix DNA-binding domain"/>
    <property type="match status" value="1"/>
</dbReference>
<evidence type="ECO:0000259" key="7">
    <source>
        <dbReference type="PROSITE" id="PS50888"/>
    </source>
</evidence>
<dbReference type="SUPFAM" id="SSF47459">
    <property type="entry name" value="HLH, helix-loop-helix DNA-binding domain"/>
    <property type="match status" value="1"/>
</dbReference>
<proteinExistence type="predicted"/>
<keyword evidence="3" id="KW-0805">Transcription regulation</keyword>
<feature type="domain" description="BHLH" evidence="7">
    <location>
        <begin position="65"/>
        <end position="117"/>
    </location>
</feature>
<organism evidence="8 9">
    <name type="scientific">Penstemon smallii</name>
    <dbReference type="NCBI Taxonomy" id="265156"/>
    <lineage>
        <taxon>Eukaryota</taxon>
        <taxon>Viridiplantae</taxon>
        <taxon>Streptophyta</taxon>
        <taxon>Embryophyta</taxon>
        <taxon>Tracheophyta</taxon>
        <taxon>Spermatophyta</taxon>
        <taxon>Magnoliopsida</taxon>
        <taxon>eudicotyledons</taxon>
        <taxon>Gunneridae</taxon>
        <taxon>Pentapetalae</taxon>
        <taxon>asterids</taxon>
        <taxon>lamiids</taxon>
        <taxon>Lamiales</taxon>
        <taxon>Plantaginaceae</taxon>
        <taxon>Cheloneae</taxon>
        <taxon>Penstemon</taxon>
    </lineage>
</organism>
<evidence type="ECO:0000256" key="1">
    <source>
        <dbReference type="ARBA" id="ARBA00004123"/>
    </source>
</evidence>
<dbReference type="GO" id="GO:0006355">
    <property type="term" value="P:regulation of DNA-templated transcription"/>
    <property type="evidence" value="ECO:0007669"/>
    <property type="project" value="UniProtKB-ARBA"/>
</dbReference>
<dbReference type="PANTHER" id="PTHR13935">
    <property type="entry name" value="ACHAETE-SCUTE TRANSCRIPTION FACTOR-RELATED"/>
    <property type="match status" value="1"/>
</dbReference>
<dbReference type="Pfam" id="PF00010">
    <property type="entry name" value="HLH"/>
    <property type="match status" value="1"/>
</dbReference>
<dbReference type="InterPro" id="IPR011598">
    <property type="entry name" value="bHLH_dom"/>
</dbReference>